<organism evidence="6">
    <name type="scientific">hydrothermal vent metagenome</name>
    <dbReference type="NCBI Taxonomy" id="652676"/>
    <lineage>
        <taxon>unclassified sequences</taxon>
        <taxon>metagenomes</taxon>
        <taxon>ecological metagenomes</taxon>
    </lineage>
</organism>
<dbReference type="CDD" id="cd03230">
    <property type="entry name" value="ABC_DR_subfamily_A"/>
    <property type="match status" value="1"/>
</dbReference>
<evidence type="ECO:0000256" key="2">
    <source>
        <dbReference type="ARBA" id="ARBA00022448"/>
    </source>
</evidence>
<dbReference type="InterPro" id="IPR027417">
    <property type="entry name" value="P-loop_NTPase"/>
</dbReference>
<dbReference type="SUPFAM" id="SSF52540">
    <property type="entry name" value="P-loop containing nucleoside triphosphate hydrolases"/>
    <property type="match status" value="1"/>
</dbReference>
<protein>
    <submittedName>
        <fullName evidence="6">Efflux ABC transporter, ATP-binding protein</fullName>
    </submittedName>
</protein>
<keyword evidence="4 6" id="KW-0067">ATP-binding</keyword>
<evidence type="ECO:0000313" key="6">
    <source>
        <dbReference type="EMBL" id="VAX40919.1"/>
    </source>
</evidence>
<evidence type="ECO:0000256" key="4">
    <source>
        <dbReference type="ARBA" id="ARBA00022840"/>
    </source>
</evidence>
<evidence type="ECO:0000256" key="3">
    <source>
        <dbReference type="ARBA" id="ARBA00022741"/>
    </source>
</evidence>
<dbReference type="AlphaFoldDB" id="A0A3B1DF02"/>
<dbReference type="GO" id="GO:0016887">
    <property type="term" value="F:ATP hydrolysis activity"/>
    <property type="evidence" value="ECO:0007669"/>
    <property type="project" value="InterPro"/>
</dbReference>
<sequence length="316" mass="34930">MSSTVLEVNDVRKTYRSGLLGKNRVEALRGVSFSVNRGEIFGVLGPNGAGKTTLIKSLLGILKFEGGATLCGEVAGSKQARRIAGYLPENIRLPEYLTGEQCLYHFGRVNGLTTSAIKNGVDELIIRVGMQDACKRKTSTYSKGMSQRIGLATALISDPEIIFLDEPTDGLDPVGRKDVRMLLKELCDQGKSVVVNSHLLHELELLCDRVAVLKKGKVLTVEKMENLTALDKSIRLEVLSISDTDFQEIQLQFPEIGLQIEREKTSVKIRFQSDSQTVLDAVVDALREKQVSITLIVRSKMTLEEAFLHILKKKKS</sequence>
<dbReference type="PROSITE" id="PS00211">
    <property type="entry name" value="ABC_TRANSPORTER_1"/>
    <property type="match status" value="1"/>
</dbReference>
<comment type="similarity">
    <text evidence="1">Belongs to the ABC transporter superfamily.</text>
</comment>
<evidence type="ECO:0000256" key="1">
    <source>
        <dbReference type="ARBA" id="ARBA00005417"/>
    </source>
</evidence>
<feature type="domain" description="ABC transporter" evidence="5">
    <location>
        <begin position="6"/>
        <end position="240"/>
    </location>
</feature>
<proteinExistence type="inferred from homology"/>
<reference evidence="6" key="1">
    <citation type="submission" date="2018-06" db="EMBL/GenBank/DDBJ databases">
        <authorList>
            <person name="Zhirakovskaya E."/>
        </authorList>
    </citation>
    <scope>NUCLEOTIDE SEQUENCE</scope>
</reference>
<keyword evidence="2" id="KW-0813">Transport</keyword>
<dbReference type="Gene3D" id="3.40.50.300">
    <property type="entry name" value="P-loop containing nucleotide triphosphate hydrolases"/>
    <property type="match status" value="1"/>
</dbReference>
<keyword evidence="3" id="KW-0547">Nucleotide-binding</keyword>
<dbReference type="GO" id="GO:0005524">
    <property type="term" value="F:ATP binding"/>
    <property type="evidence" value="ECO:0007669"/>
    <property type="project" value="UniProtKB-KW"/>
</dbReference>
<dbReference type="EMBL" id="UOGL01000493">
    <property type="protein sequence ID" value="VAX40919.1"/>
    <property type="molecule type" value="Genomic_DNA"/>
</dbReference>
<dbReference type="PANTHER" id="PTHR43335">
    <property type="entry name" value="ABC TRANSPORTER, ATP-BINDING PROTEIN"/>
    <property type="match status" value="1"/>
</dbReference>
<dbReference type="Pfam" id="PF00005">
    <property type="entry name" value="ABC_tran"/>
    <property type="match status" value="1"/>
</dbReference>
<name>A0A3B1DF02_9ZZZZ</name>
<evidence type="ECO:0000259" key="5">
    <source>
        <dbReference type="PROSITE" id="PS50893"/>
    </source>
</evidence>
<accession>A0A3B1DF02</accession>
<dbReference type="InterPro" id="IPR003593">
    <property type="entry name" value="AAA+_ATPase"/>
</dbReference>
<dbReference type="InterPro" id="IPR003439">
    <property type="entry name" value="ABC_transporter-like_ATP-bd"/>
</dbReference>
<dbReference type="SMART" id="SM00382">
    <property type="entry name" value="AAA"/>
    <property type="match status" value="1"/>
</dbReference>
<gene>
    <name evidence="6" type="ORF">MNBD_PLANCTO02-2272</name>
</gene>
<dbReference type="PROSITE" id="PS50893">
    <property type="entry name" value="ABC_TRANSPORTER_2"/>
    <property type="match status" value="1"/>
</dbReference>
<dbReference type="PANTHER" id="PTHR43335:SF2">
    <property type="entry name" value="ABC TRANSPORTER, ATP-BINDING PROTEIN"/>
    <property type="match status" value="1"/>
</dbReference>
<dbReference type="InterPro" id="IPR017871">
    <property type="entry name" value="ABC_transporter-like_CS"/>
</dbReference>